<evidence type="ECO:0000313" key="3">
    <source>
        <dbReference type="Proteomes" id="UP000524237"/>
    </source>
</evidence>
<organism evidence="2 3">
    <name type="scientific">Alpinimonas psychrophila</name>
    <dbReference type="NCBI Taxonomy" id="748908"/>
    <lineage>
        <taxon>Bacteria</taxon>
        <taxon>Bacillati</taxon>
        <taxon>Actinomycetota</taxon>
        <taxon>Actinomycetes</taxon>
        <taxon>Micrococcales</taxon>
        <taxon>Microbacteriaceae</taxon>
        <taxon>Alpinimonas</taxon>
    </lineage>
</organism>
<evidence type="ECO:0000313" key="2">
    <source>
        <dbReference type="EMBL" id="MBA8829633.1"/>
    </source>
</evidence>
<dbReference type="EMBL" id="JACGWU010000006">
    <property type="protein sequence ID" value="MBA8829633.1"/>
    <property type="molecule type" value="Genomic_DNA"/>
</dbReference>
<dbReference type="InterPro" id="IPR000994">
    <property type="entry name" value="Pept_M24"/>
</dbReference>
<feature type="domain" description="Peptidase M24" evidence="1">
    <location>
        <begin position="152"/>
        <end position="339"/>
    </location>
</feature>
<protein>
    <submittedName>
        <fullName evidence="2">Antitoxin VapB</fullName>
    </submittedName>
</protein>
<comment type="caution">
    <text evidence="2">The sequence shown here is derived from an EMBL/GenBank/DDBJ whole genome shotgun (WGS) entry which is preliminary data.</text>
</comment>
<dbReference type="AlphaFoldDB" id="A0A7W3JUR8"/>
<dbReference type="Pfam" id="PF00557">
    <property type="entry name" value="Peptidase_M24"/>
    <property type="match status" value="1"/>
</dbReference>
<sequence>MGDHLRAERISHALVAVRRLQEKKGIENVVLTTPGAVAWVTGGMNPPIDRTAATDLVWVCISASRCVIVTTQIEAPRLIAEMQPELFGIDVVGVPWWDAVAMVNASALALGVAGDVDLHKIGSDGHPGFGLDISDDIISARMSLCSAETDELRSLGRDATAAVQEVLKAWTPGETDFQIQARISAAMELVGADCPVLLVGADDRIAKFRHPIARGASANRLVMAVLVARRSGLHVALTRYASAGKPAESLLEGLAAAKRIHVKTLSAHLSGSTYGSVLEAIDEAYAAEGHSGAWREHYQGGPIGYAQREFEISPVQTDSRWWQEPISPGNAVAWNPSVAGGGKDEDTYIVGKNGAHEWITSAPGWPTTLVPETQFLRPDILML</sequence>
<dbReference type="PANTHER" id="PTHR46112">
    <property type="entry name" value="AMINOPEPTIDASE"/>
    <property type="match status" value="1"/>
</dbReference>
<name>A0A7W3JUR8_9MICO</name>
<dbReference type="RefSeq" id="WP_182485062.1">
    <property type="nucleotide sequence ID" value="NZ_JACGWU010000006.1"/>
</dbReference>
<dbReference type="PANTHER" id="PTHR46112:SF2">
    <property type="entry name" value="XAA-PRO AMINOPEPTIDASE P-RELATED"/>
    <property type="match status" value="1"/>
</dbReference>
<dbReference type="Proteomes" id="UP000524237">
    <property type="component" value="Unassembled WGS sequence"/>
</dbReference>
<keyword evidence="3" id="KW-1185">Reference proteome</keyword>
<gene>
    <name evidence="2" type="ORF">FB555_001749</name>
</gene>
<dbReference type="SUPFAM" id="SSF55920">
    <property type="entry name" value="Creatinase/aminopeptidase"/>
    <property type="match status" value="1"/>
</dbReference>
<evidence type="ECO:0000259" key="1">
    <source>
        <dbReference type="Pfam" id="PF00557"/>
    </source>
</evidence>
<reference evidence="2 3" key="1">
    <citation type="submission" date="2020-07" db="EMBL/GenBank/DDBJ databases">
        <title>Sequencing the genomes of 1000 actinobacteria strains.</title>
        <authorList>
            <person name="Klenk H.-P."/>
        </authorList>
    </citation>
    <scope>NUCLEOTIDE SEQUENCE [LARGE SCALE GENOMIC DNA]</scope>
    <source>
        <strain evidence="2 3">DSM 23737</strain>
    </source>
</reference>
<proteinExistence type="predicted"/>
<dbReference type="Gene3D" id="3.90.230.10">
    <property type="entry name" value="Creatinase/methionine aminopeptidase superfamily"/>
    <property type="match status" value="1"/>
</dbReference>
<dbReference type="InterPro" id="IPR050659">
    <property type="entry name" value="Peptidase_M24B"/>
</dbReference>
<accession>A0A7W3JUR8</accession>
<dbReference type="InterPro" id="IPR036005">
    <property type="entry name" value="Creatinase/aminopeptidase-like"/>
</dbReference>